<keyword evidence="2" id="KW-1185">Reference proteome</keyword>
<organism evidence="1 2">
    <name type="scientific">Stephania cephalantha</name>
    <dbReference type="NCBI Taxonomy" id="152367"/>
    <lineage>
        <taxon>Eukaryota</taxon>
        <taxon>Viridiplantae</taxon>
        <taxon>Streptophyta</taxon>
        <taxon>Embryophyta</taxon>
        <taxon>Tracheophyta</taxon>
        <taxon>Spermatophyta</taxon>
        <taxon>Magnoliopsida</taxon>
        <taxon>Ranunculales</taxon>
        <taxon>Menispermaceae</taxon>
        <taxon>Menispermoideae</taxon>
        <taxon>Cissampelideae</taxon>
        <taxon>Stephania</taxon>
    </lineage>
</organism>
<dbReference type="Proteomes" id="UP001419268">
    <property type="component" value="Unassembled WGS sequence"/>
</dbReference>
<evidence type="ECO:0000313" key="2">
    <source>
        <dbReference type="Proteomes" id="UP001419268"/>
    </source>
</evidence>
<sequence>MNKATTTTMEEAISRATATTIEGMKKAMQEAFGNMASREQYENLLSQTIGEFECRFISNLILSYATFDSLVDKLEAHMLGREDAGMLALSNPIAVGVPIEVVPIEAIGGNDAEGEVTEVVEIDGFGGKGEGRQRVEQGNR</sequence>
<dbReference type="EMBL" id="JBBNAG010000003">
    <property type="protein sequence ID" value="KAK9148878.1"/>
    <property type="molecule type" value="Genomic_DNA"/>
</dbReference>
<name>A0AAP0KC25_9MAGN</name>
<dbReference type="AlphaFoldDB" id="A0AAP0KC25"/>
<gene>
    <name evidence="1" type="ORF">Scep_007635</name>
</gene>
<evidence type="ECO:0000313" key="1">
    <source>
        <dbReference type="EMBL" id="KAK9148878.1"/>
    </source>
</evidence>
<comment type="caution">
    <text evidence="1">The sequence shown here is derived from an EMBL/GenBank/DDBJ whole genome shotgun (WGS) entry which is preliminary data.</text>
</comment>
<accession>A0AAP0KC25</accession>
<reference evidence="1 2" key="1">
    <citation type="submission" date="2024-01" db="EMBL/GenBank/DDBJ databases">
        <title>Genome assemblies of Stephania.</title>
        <authorList>
            <person name="Yang L."/>
        </authorList>
    </citation>
    <scope>NUCLEOTIDE SEQUENCE [LARGE SCALE GENOMIC DNA]</scope>
    <source>
        <strain evidence="1">JXDWG</strain>
        <tissue evidence="1">Leaf</tissue>
    </source>
</reference>
<protein>
    <submittedName>
        <fullName evidence="1">Uncharacterized protein</fullName>
    </submittedName>
</protein>
<proteinExistence type="predicted"/>